<keyword evidence="3" id="KW-0285">Flavoprotein</keyword>
<dbReference type="InterPro" id="IPR017046">
    <property type="entry name" value="Prenylcysteine_Oxase1"/>
</dbReference>
<evidence type="ECO:0000256" key="3">
    <source>
        <dbReference type="ARBA" id="ARBA00022630"/>
    </source>
</evidence>
<dbReference type="OrthoDB" id="437369at2759"/>
<keyword evidence="5" id="KW-0274">FAD</keyword>
<proteinExistence type="inferred from homology"/>
<dbReference type="PANTHER" id="PTHR15944:SF0">
    <property type="entry name" value="PRENYLCYSTEINE LYASE DOMAIN-CONTAINING PROTEIN"/>
    <property type="match status" value="1"/>
</dbReference>
<evidence type="ECO:0000256" key="5">
    <source>
        <dbReference type="ARBA" id="ARBA00022827"/>
    </source>
</evidence>
<evidence type="ECO:0000256" key="8">
    <source>
        <dbReference type="SAM" id="SignalP"/>
    </source>
</evidence>
<feature type="chain" id="PRO_5040314905" description="Prenylcysteine lyase domain-containing protein" evidence="8">
    <location>
        <begin position="16"/>
        <end position="535"/>
    </location>
</feature>
<dbReference type="GO" id="GO:0001735">
    <property type="term" value="F:prenylcysteine oxidase activity"/>
    <property type="evidence" value="ECO:0007669"/>
    <property type="project" value="InterPro"/>
</dbReference>
<sequence>MRCYALILFLPATLAFQLPFRIPFFTNNDIVEDLRESDSNNSLPRVAIIGAGAGGTSAAFWIHKAKERYGLAVEIDVFERETYIGGRSTIVYPYSNTSLPHLELGASIFVPANKNILRASYEFNLTYKEFDQGGKTGVWNGEELLFSFGDGWWDTVKAIIRFGILAPKKTGELVDSAVKSFLTLYTIETPKWDDMSGLTTALNFKDMVEKTAADYFVERGVSKKYTEELIEAATRVNYGQNSDDIHGLGGAISMAATGAKGIQGGNFQIFEEFLKRSGANVHLDTAITEISEVLSPSPQWEVKSALGTRKYQAVILAAPFHSSGITIPSPLATSIPKQPYVHLHVTLLTTTSPTPDPTYFGLKPGSILPNMTLTSWEGVRRGGNEPEFNSLSYHGLVREGEWAVKIFSSARLSDEWLNKMFSGQVGWIHRKEVDLLQSPLALALLIFLFFKWDAYPKLTPTATFPPIKLGRGFYYVNAFEPFISTMETETIASRNIVDLLLHEEFGSGLCGPRVDLHNDQTPLPTSKEFVYGWDC</sequence>
<evidence type="ECO:0000256" key="6">
    <source>
        <dbReference type="ARBA" id="ARBA00023002"/>
    </source>
</evidence>
<evidence type="ECO:0000256" key="7">
    <source>
        <dbReference type="ARBA" id="ARBA00023180"/>
    </source>
</evidence>
<dbReference type="Proteomes" id="UP000717328">
    <property type="component" value="Unassembled WGS sequence"/>
</dbReference>
<comment type="cofactor">
    <cofactor evidence="1">
        <name>FAD</name>
        <dbReference type="ChEBI" id="CHEBI:57692"/>
    </cofactor>
</comment>
<gene>
    <name evidence="10" type="ORF">H0H81_011522</name>
</gene>
<dbReference type="AlphaFoldDB" id="A0A9P7KI94"/>
<dbReference type="EMBL" id="JABCKI010000396">
    <property type="protein sequence ID" value="KAG5650639.1"/>
    <property type="molecule type" value="Genomic_DNA"/>
</dbReference>
<comment type="caution">
    <text evidence="10">The sequence shown here is derived from an EMBL/GenBank/DDBJ whole genome shotgun (WGS) entry which is preliminary data.</text>
</comment>
<reference evidence="10" key="2">
    <citation type="submission" date="2021-10" db="EMBL/GenBank/DDBJ databases">
        <title>Phylogenomics reveals ancestral predisposition of the termite-cultivated fungus Termitomyces towards a domesticated lifestyle.</title>
        <authorList>
            <person name="Auxier B."/>
            <person name="Grum-Grzhimaylo A."/>
            <person name="Cardenas M.E."/>
            <person name="Lodge J.D."/>
            <person name="Laessoe T."/>
            <person name="Pedersen O."/>
            <person name="Smith M.E."/>
            <person name="Kuyper T.W."/>
            <person name="Franco-Molano E.A."/>
            <person name="Baroni T.J."/>
            <person name="Aanen D.K."/>
        </authorList>
    </citation>
    <scope>NUCLEOTIDE SEQUENCE</scope>
    <source>
        <strain evidence="10">D49</strain>
    </source>
</reference>
<dbReference type="Pfam" id="PF13450">
    <property type="entry name" value="NAD_binding_8"/>
    <property type="match status" value="1"/>
</dbReference>
<evidence type="ECO:0000256" key="4">
    <source>
        <dbReference type="ARBA" id="ARBA00022729"/>
    </source>
</evidence>
<evidence type="ECO:0000313" key="10">
    <source>
        <dbReference type="EMBL" id="KAG5650639.1"/>
    </source>
</evidence>
<dbReference type="Gene3D" id="3.50.50.60">
    <property type="entry name" value="FAD/NAD(P)-binding domain"/>
    <property type="match status" value="1"/>
</dbReference>
<comment type="similarity">
    <text evidence="2">Belongs to the prenylcysteine oxidase family.</text>
</comment>
<evidence type="ECO:0000259" key="9">
    <source>
        <dbReference type="Pfam" id="PF07156"/>
    </source>
</evidence>
<keyword evidence="7" id="KW-0325">Glycoprotein</keyword>
<dbReference type="GO" id="GO:0030327">
    <property type="term" value="P:prenylated protein catabolic process"/>
    <property type="evidence" value="ECO:0007669"/>
    <property type="project" value="TreeGrafter"/>
</dbReference>
<dbReference type="PIRSF" id="PIRSF036292">
    <property type="entry name" value="Prenylcysteine_oxidase"/>
    <property type="match status" value="1"/>
</dbReference>
<organism evidence="10 11">
    <name type="scientific">Sphagnurus paluster</name>
    <dbReference type="NCBI Taxonomy" id="117069"/>
    <lineage>
        <taxon>Eukaryota</taxon>
        <taxon>Fungi</taxon>
        <taxon>Dikarya</taxon>
        <taxon>Basidiomycota</taxon>
        <taxon>Agaricomycotina</taxon>
        <taxon>Agaricomycetes</taxon>
        <taxon>Agaricomycetidae</taxon>
        <taxon>Agaricales</taxon>
        <taxon>Tricholomatineae</taxon>
        <taxon>Lyophyllaceae</taxon>
        <taxon>Sphagnurus</taxon>
    </lineage>
</organism>
<dbReference type="Pfam" id="PF07156">
    <property type="entry name" value="Prenylcys_lyase"/>
    <property type="match status" value="1"/>
</dbReference>
<dbReference type="InterPro" id="IPR036188">
    <property type="entry name" value="FAD/NAD-bd_sf"/>
</dbReference>
<evidence type="ECO:0000256" key="2">
    <source>
        <dbReference type="ARBA" id="ARBA00009967"/>
    </source>
</evidence>
<keyword evidence="4 8" id="KW-0732">Signal</keyword>
<keyword evidence="6" id="KW-0560">Oxidoreductase</keyword>
<dbReference type="InterPro" id="IPR010795">
    <property type="entry name" value="Prenylcys_lyase"/>
</dbReference>
<accession>A0A9P7KI94</accession>
<feature type="signal peptide" evidence="8">
    <location>
        <begin position="1"/>
        <end position="15"/>
    </location>
</feature>
<dbReference type="GO" id="GO:0030328">
    <property type="term" value="P:prenylcysteine catabolic process"/>
    <property type="evidence" value="ECO:0007669"/>
    <property type="project" value="InterPro"/>
</dbReference>
<evidence type="ECO:0000256" key="1">
    <source>
        <dbReference type="ARBA" id="ARBA00001974"/>
    </source>
</evidence>
<feature type="domain" description="Prenylcysteine lyase" evidence="9">
    <location>
        <begin position="152"/>
        <end position="503"/>
    </location>
</feature>
<name>A0A9P7KI94_9AGAR</name>
<evidence type="ECO:0000313" key="11">
    <source>
        <dbReference type="Proteomes" id="UP000717328"/>
    </source>
</evidence>
<protein>
    <recommendedName>
        <fullName evidence="9">Prenylcysteine lyase domain-containing protein</fullName>
    </recommendedName>
</protein>
<dbReference type="SUPFAM" id="SSF51905">
    <property type="entry name" value="FAD/NAD(P)-binding domain"/>
    <property type="match status" value="1"/>
</dbReference>
<reference evidence="10" key="1">
    <citation type="submission" date="2021-02" db="EMBL/GenBank/DDBJ databases">
        <authorList>
            <person name="Nieuwenhuis M."/>
            <person name="Van De Peppel L.J.J."/>
        </authorList>
    </citation>
    <scope>NUCLEOTIDE SEQUENCE</scope>
    <source>
        <strain evidence="10">D49</strain>
    </source>
</reference>
<keyword evidence="11" id="KW-1185">Reference proteome</keyword>
<dbReference type="PANTHER" id="PTHR15944">
    <property type="entry name" value="FARNESYLCYSTEINE LYASE"/>
    <property type="match status" value="1"/>
</dbReference>